<protein>
    <recommendedName>
        <fullName evidence="2">Uncharacterized protein YebO</fullName>
    </recommendedName>
</protein>
<evidence type="ECO:0000256" key="5">
    <source>
        <dbReference type="ARBA" id="ARBA00022989"/>
    </source>
</evidence>
<evidence type="ECO:0000256" key="1">
    <source>
        <dbReference type="ARBA" id="ARBA00004162"/>
    </source>
</evidence>
<feature type="transmembrane region" description="Helical" evidence="8">
    <location>
        <begin position="6"/>
        <end position="23"/>
    </location>
</feature>
<comment type="subcellular location">
    <subcellularLocation>
        <location evidence="1">Cell membrane</location>
        <topology evidence="1">Single-pass membrane protein</topology>
    </subcellularLocation>
</comment>
<evidence type="ECO:0000256" key="7">
    <source>
        <dbReference type="SAM" id="MobiDB-lite"/>
    </source>
</evidence>
<keyword evidence="3" id="KW-1003">Cell membrane</keyword>
<evidence type="ECO:0000313" key="9">
    <source>
        <dbReference type="EMBL" id="VYT92544.1"/>
    </source>
</evidence>
<evidence type="ECO:0000256" key="6">
    <source>
        <dbReference type="ARBA" id="ARBA00023136"/>
    </source>
</evidence>
<evidence type="ECO:0000256" key="4">
    <source>
        <dbReference type="ARBA" id="ARBA00022692"/>
    </source>
</evidence>
<name>A0A6N3AJM0_9ENTR</name>
<keyword evidence="4 8" id="KW-0812">Transmembrane</keyword>
<gene>
    <name evidence="9" type="ORF">EMLFYP7_00958</name>
</gene>
<keyword evidence="6 8" id="KW-0472">Membrane</keyword>
<evidence type="ECO:0000256" key="3">
    <source>
        <dbReference type="ARBA" id="ARBA00022475"/>
    </source>
</evidence>
<proteinExistence type="predicted"/>
<dbReference type="AlphaFoldDB" id="A0A6N3AJM0"/>
<evidence type="ECO:0000256" key="2">
    <source>
        <dbReference type="ARBA" id="ARBA00015648"/>
    </source>
</evidence>
<evidence type="ECO:0000256" key="8">
    <source>
        <dbReference type="SAM" id="Phobius"/>
    </source>
</evidence>
<dbReference type="RefSeq" id="WP_156565071.1">
    <property type="nucleotide sequence ID" value="NZ_CACRTZ010000005.1"/>
</dbReference>
<reference evidence="9" key="1">
    <citation type="submission" date="2019-11" db="EMBL/GenBank/DDBJ databases">
        <authorList>
            <person name="Feng L."/>
        </authorList>
    </citation>
    <scope>NUCLEOTIDE SEQUENCE</scope>
    <source>
        <strain evidence="9">EMassiliensisLFYP7</strain>
    </source>
</reference>
<accession>A0A6N3AJM0</accession>
<feature type="region of interest" description="Disordered" evidence="7">
    <location>
        <begin position="53"/>
        <end position="74"/>
    </location>
</feature>
<dbReference type="Pfam" id="PF13974">
    <property type="entry name" value="YebO"/>
    <property type="match status" value="1"/>
</dbReference>
<dbReference type="InterPro" id="IPR025594">
    <property type="entry name" value="YebO"/>
</dbReference>
<sequence length="74" mass="8624">MYTVGFGWIFVGIFIGLILWFFINRASVRANRQIELLESIDLKLSKIIDPSFEKNNKDQSKENYLEEARKKAGL</sequence>
<dbReference type="EMBL" id="CACRTZ010000005">
    <property type="protein sequence ID" value="VYT92544.1"/>
    <property type="molecule type" value="Genomic_DNA"/>
</dbReference>
<keyword evidence="5 8" id="KW-1133">Transmembrane helix</keyword>
<organism evidence="9">
    <name type="scientific">Phytobacter massiliensis</name>
    <dbReference type="NCBI Taxonomy" id="1485952"/>
    <lineage>
        <taxon>Bacteria</taxon>
        <taxon>Pseudomonadati</taxon>
        <taxon>Pseudomonadota</taxon>
        <taxon>Gammaproteobacteria</taxon>
        <taxon>Enterobacterales</taxon>
        <taxon>Enterobacteriaceae</taxon>
        <taxon>Phytobacter</taxon>
    </lineage>
</organism>
<dbReference type="GO" id="GO:0005886">
    <property type="term" value="C:plasma membrane"/>
    <property type="evidence" value="ECO:0007669"/>
    <property type="project" value="UniProtKB-SubCell"/>
</dbReference>